<evidence type="ECO:0000313" key="3">
    <source>
        <dbReference type="EMBL" id="EAN76861.1"/>
    </source>
</evidence>
<organism evidence="3 4">
    <name type="scientific">Trypanosoma brucei brucei (strain 927/4 GUTat10.1)</name>
    <dbReference type="NCBI Taxonomy" id="185431"/>
    <lineage>
        <taxon>Eukaryota</taxon>
        <taxon>Discoba</taxon>
        <taxon>Euglenozoa</taxon>
        <taxon>Kinetoplastea</taxon>
        <taxon>Metakinetoplastina</taxon>
        <taxon>Trypanosomatida</taxon>
        <taxon>Trypanosomatidae</taxon>
        <taxon>Trypanosoma</taxon>
    </lineage>
</organism>
<protein>
    <recommendedName>
        <fullName evidence="5">Secreted protein</fullName>
    </recommendedName>
</protein>
<sequence>MVKDFFLLFVVWRRHVKALGKPWCTEGRGQEKKREVPSFSSLWDIFHLCNSLFVQICCFGQKANGKIANWSGKRTEVLSKRAFWTVDKKYLTPPPPKKKKKKKKEKRK</sequence>
<dbReference type="AlphaFoldDB" id="Q38EA9"/>
<gene>
    <name evidence="3" type="ORF">Tb09.211.0490</name>
</gene>
<dbReference type="EMBL" id="CM000207">
    <property type="protein sequence ID" value="EAN76861.1"/>
    <property type="molecule type" value="Genomic_DNA"/>
</dbReference>
<feature type="compositionally biased region" description="Basic residues" evidence="1">
    <location>
        <begin position="96"/>
        <end position="108"/>
    </location>
</feature>
<dbReference type="KEGG" id="tbr:Tb09.211.0490"/>
<name>Q38EA9_TRYB2</name>
<feature type="region of interest" description="Disordered" evidence="1">
    <location>
        <begin position="89"/>
        <end position="108"/>
    </location>
</feature>
<evidence type="ECO:0008006" key="5">
    <source>
        <dbReference type="Google" id="ProtNLM"/>
    </source>
</evidence>
<dbReference type="Proteomes" id="UP000008524">
    <property type="component" value="Chromosome 9"/>
</dbReference>
<dbReference type="GeneID" id="3660580"/>
<dbReference type="InParanoid" id="Q38EA9"/>
<reference evidence="3 4" key="1">
    <citation type="journal article" date="2005" name="Science">
        <title>Comparative genomics of trypanosomatid parasitic protozoa.</title>
        <authorList>
            <person name="El-Sayed N.M."/>
            <person name="Myler P.J."/>
            <person name="Blandin G."/>
            <person name="Berriman M."/>
            <person name="Crabtree J."/>
            <person name="Aggarwal G."/>
            <person name="Caler E."/>
            <person name="Renauld H."/>
            <person name="Worthey E.A."/>
            <person name="Hertz-Fowler C."/>
            <person name="Ghedin E."/>
            <person name="Peacock C."/>
            <person name="Bartholomeu D.C."/>
            <person name="Haas B.J."/>
            <person name="Tran A.N."/>
            <person name="Wortman J.R."/>
            <person name="Alsmark U.C."/>
            <person name="Angiuoli S."/>
            <person name="Anupama A."/>
            <person name="Badger J."/>
            <person name="Bringaud F."/>
            <person name="Cadag E."/>
            <person name="Carlton J.M."/>
            <person name="Cerqueira G.C."/>
            <person name="Creasy T."/>
            <person name="Delcher A.L."/>
            <person name="Djikeng A."/>
            <person name="Embley T.M."/>
            <person name="Hauser C."/>
            <person name="Ivens A.C."/>
            <person name="Kummerfeld S.K."/>
            <person name="Pereira-Leal J.B."/>
            <person name="Nilsson D."/>
            <person name="Peterson J."/>
            <person name="Salzberg S.L."/>
            <person name="Shallom J."/>
            <person name="Silva J.C."/>
            <person name="Sundaram J."/>
            <person name="Westenberger S."/>
            <person name="White O."/>
            <person name="Melville S.E."/>
            <person name="Donelson J.E."/>
            <person name="Andersson B."/>
            <person name="Stuart K.D."/>
            <person name="Hall N."/>
        </authorList>
    </citation>
    <scope>NUCLEOTIDE SEQUENCE [LARGE SCALE GENOMIC DNA]</scope>
    <source>
        <strain evidence="3 4">927/4 GUTat10.1</strain>
    </source>
</reference>
<dbReference type="RefSeq" id="XP_827191.1">
    <property type="nucleotide sequence ID" value="XM_822098.1"/>
</dbReference>
<dbReference type="PaxDb" id="5691-EAN76861"/>
<keyword evidence="4" id="KW-1185">Reference proteome</keyword>
<evidence type="ECO:0000256" key="1">
    <source>
        <dbReference type="SAM" id="MobiDB-lite"/>
    </source>
</evidence>
<proteinExistence type="predicted"/>
<accession>Q38EA9</accession>
<keyword evidence="2" id="KW-0732">Signal</keyword>
<reference evidence="3 4" key="2">
    <citation type="journal article" date="2005" name="Science">
        <title>The genome of the African trypanosome Trypanosoma brucei.</title>
        <authorList>
            <person name="Berriman M."/>
            <person name="Ghedin E."/>
            <person name="Hertz-Fowler C."/>
            <person name="Blandin G."/>
            <person name="Renauld H."/>
            <person name="Bartholomeu D.C."/>
            <person name="Lennard N.J."/>
            <person name="Caler E."/>
            <person name="Hamlin N.E."/>
            <person name="Haas B."/>
            <person name="Bohme U."/>
            <person name="Hannick L."/>
            <person name="Aslett M.A."/>
            <person name="Shallom J."/>
            <person name="Marcello L."/>
            <person name="Hou L."/>
            <person name="Wickstead B."/>
            <person name="Alsmark U.C."/>
            <person name="Arrowsmith C."/>
            <person name="Atkin R.J."/>
            <person name="Barron A.J."/>
            <person name="Bringaud F."/>
            <person name="Brooks K."/>
            <person name="Carrington M."/>
            <person name="Cherevach I."/>
            <person name="Chillingworth T.J."/>
            <person name="Churcher C."/>
            <person name="Clark L.N."/>
            <person name="Corton C.H."/>
            <person name="Cronin A."/>
            <person name="Davies R.M."/>
            <person name="Doggett J."/>
            <person name="Djikeng A."/>
            <person name="Feldblyum T."/>
            <person name="Field M.C."/>
            <person name="Fraser A."/>
            <person name="Goodhead I."/>
            <person name="Hance Z."/>
            <person name="Harper D."/>
            <person name="Harris B.R."/>
            <person name="Hauser H."/>
            <person name="Hostetler J."/>
            <person name="Ivens A."/>
            <person name="Jagels K."/>
            <person name="Johnson D."/>
            <person name="Johnson J."/>
            <person name="Jones K."/>
            <person name="Kerhornou A.X."/>
            <person name="Koo H."/>
            <person name="Larke N."/>
            <person name="Landfear S."/>
            <person name="Larkin C."/>
            <person name="Leech V."/>
            <person name="Line A."/>
            <person name="Lord A."/>
            <person name="Macleod A."/>
            <person name="Mooney P.J."/>
            <person name="Moule S."/>
            <person name="Martin D.M."/>
            <person name="Morgan G.W."/>
            <person name="Mungall K."/>
            <person name="Norbertczak H."/>
            <person name="Ormond D."/>
            <person name="Pai G."/>
            <person name="Peacock C.S."/>
            <person name="Peterson J."/>
            <person name="Quail M.A."/>
            <person name="Rabbinowitsch E."/>
            <person name="Rajandream M.A."/>
            <person name="Reitter C."/>
            <person name="Salzberg S.L."/>
            <person name="Sanders M."/>
            <person name="Schobel S."/>
            <person name="Sharp S."/>
            <person name="Simmonds M."/>
            <person name="Simpson A.J."/>
            <person name="Tallon L."/>
            <person name="Turner C.M."/>
            <person name="Tait A."/>
            <person name="Tivey A.R."/>
            <person name="Van Aken S."/>
            <person name="Walker D."/>
            <person name="Wanless D."/>
            <person name="Wang S."/>
            <person name="White B."/>
            <person name="White O."/>
            <person name="Whitehead S."/>
            <person name="Woodward J."/>
            <person name="Wortman J."/>
            <person name="Adams M.D."/>
            <person name="Embley T.M."/>
            <person name="Gull K."/>
            <person name="Ullu E."/>
            <person name="Barry J.D."/>
            <person name="Fairlamb A.H."/>
            <person name="Opperdoes F."/>
            <person name="Barrell B.G."/>
            <person name="Donelson J.E."/>
            <person name="Hall N."/>
            <person name="Fraser C.M."/>
            <person name="Melville S.E."/>
            <person name="El-Sayed N.M."/>
        </authorList>
    </citation>
    <scope>NUCLEOTIDE SEQUENCE [LARGE SCALE GENOMIC DNA]</scope>
    <source>
        <strain evidence="3 4">927/4 GUTat10.1</strain>
    </source>
</reference>
<feature type="signal peptide" evidence="2">
    <location>
        <begin position="1"/>
        <end position="18"/>
    </location>
</feature>
<evidence type="ECO:0000256" key="2">
    <source>
        <dbReference type="SAM" id="SignalP"/>
    </source>
</evidence>
<evidence type="ECO:0000313" key="4">
    <source>
        <dbReference type="Proteomes" id="UP000008524"/>
    </source>
</evidence>
<feature type="chain" id="PRO_5004221890" description="Secreted protein" evidence="2">
    <location>
        <begin position="19"/>
        <end position="108"/>
    </location>
</feature>